<dbReference type="CDD" id="cd07043">
    <property type="entry name" value="STAS_anti-anti-sigma_factors"/>
    <property type="match status" value="1"/>
</dbReference>
<name>A0ABW8FPV2_9ACTN</name>
<dbReference type="Pfam" id="PF13466">
    <property type="entry name" value="STAS_2"/>
    <property type="match status" value="1"/>
</dbReference>
<dbReference type="InterPro" id="IPR058548">
    <property type="entry name" value="MlaB-like_STAS"/>
</dbReference>
<reference evidence="3 4" key="1">
    <citation type="submission" date="2024-10" db="EMBL/GenBank/DDBJ databases">
        <title>The Natural Products Discovery Center: Release of the First 8490 Sequenced Strains for Exploring Actinobacteria Biosynthetic Diversity.</title>
        <authorList>
            <person name="Kalkreuter E."/>
            <person name="Kautsar S.A."/>
            <person name="Yang D."/>
            <person name="Bader C.D."/>
            <person name="Teijaro C.N."/>
            <person name="Fluegel L."/>
            <person name="Davis C.M."/>
            <person name="Simpson J.R."/>
            <person name="Lauterbach L."/>
            <person name="Steele A.D."/>
            <person name="Gui C."/>
            <person name="Meng S."/>
            <person name="Li G."/>
            <person name="Viehrig K."/>
            <person name="Ye F."/>
            <person name="Su P."/>
            <person name="Kiefer A.F."/>
            <person name="Nichols A."/>
            <person name="Cepeda A.J."/>
            <person name="Yan W."/>
            <person name="Fan B."/>
            <person name="Jiang Y."/>
            <person name="Adhikari A."/>
            <person name="Zheng C.-J."/>
            <person name="Schuster L."/>
            <person name="Cowan T.M."/>
            <person name="Smanski M.J."/>
            <person name="Chevrette M.G."/>
            <person name="De Carvalho L.P.S."/>
            <person name="Shen B."/>
        </authorList>
    </citation>
    <scope>NUCLEOTIDE SEQUENCE [LARGE SCALE GENOMIC DNA]</scope>
    <source>
        <strain evidence="3 4">NPDC089932</strain>
    </source>
</reference>
<dbReference type="SUPFAM" id="SSF52091">
    <property type="entry name" value="SpoIIaa-like"/>
    <property type="match status" value="1"/>
</dbReference>
<evidence type="ECO:0000313" key="3">
    <source>
        <dbReference type="EMBL" id="MFJ4084100.1"/>
    </source>
</evidence>
<dbReference type="EMBL" id="JBIVGG010000017">
    <property type="protein sequence ID" value="MFJ4084100.1"/>
    <property type="molecule type" value="Genomic_DNA"/>
</dbReference>
<gene>
    <name evidence="3" type="ORF">ACIP2Z_34770</name>
</gene>
<feature type="domain" description="STAS" evidence="2">
    <location>
        <begin position="1"/>
        <end position="94"/>
    </location>
</feature>
<dbReference type="Proteomes" id="UP001617511">
    <property type="component" value="Unassembled WGS sequence"/>
</dbReference>
<sequence length="141" mass="14457">MTPSFGTGPHVVRLALTGDLDYDTCGELLQRVRTALDGGEGVEDLHLDCGALGTVDSMGLSTLLQIHRSAGREGIAFHLDDIGPALRRLLELTGTYEHLTTPRQAEPPGPSGPPVAEEGAAATGAGRAAADRPGGPRPAGA</sequence>
<evidence type="ECO:0000256" key="1">
    <source>
        <dbReference type="SAM" id="MobiDB-lite"/>
    </source>
</evidence>
<feature type="compositionally biased region" description="Low complexity" evidence="1">
    <location>
        <begin position="114"/>
        <end position="141"/>
    </location>
</feature>
<dbReference type="InterPro" id="IPR036513">
    <property type="entry name" value="STAS_dom_sf"/>
</dbReference>
<dbReference type="RefSeq" id="WP_388137649.1">
    <property type="nucleotide sequence ID" value="NZ_JBIADY010000010.1"/>
</dbReference>
<organism evidence="3 4">
    <name type="scientific">Streptomyces iakyrus</name>
    <dbReference type="NCBI Taxonomy" id="68219"/>
    <lineage>
        <taxon>Bacteria</taxon>
        <taxon>Bacillati</taxon>
        <taxon>Actinomycetota</taxon>
        <taxon>Actinomycetes</taxon>
        <taxon>Kitasatosporales</taxon>
        <taxon>Streptomycetaceae</taxon>
        <taxon>Streptomyces</taxon>
    </lineage>
</organism>
<accession>A0ABW8FPV2</accession>
<dbReference type="PROSITE" id="PS50801">
    <property type="entry name" value="STAS"/>
    <property type="match status" value="1"/>
</dbReference>
<comment type="caution">
    <text evidence="3">The sequence shown here is derived from an EMBL/GenBank/DDBJ whole genome shotgun (WGS) entry which is preliminary data.</text>
</comment>
<keyword evidence="4" id="KW-1185">Reference proteome</keyword>
<dbReference type="InterPro" id="IPR002645">
    <property type="entry name" value="STAS_dom"/>
</dbReference>
<evidence type="ECO:0000313" key="4">
    <source>
        <dbReference type="Proteomes" id="UP001617511"/>
    </source>
</evidence>
<proteinExistence type="predicted"/>
<protein>
    <submittedName>
        <fullName evidence="3">STAS domain-containing protein</fullName>
    </submittedName>
</protein>
<evidence type="ECO:0000259" key="2">
    <source>
        <dbReference type="PROSITE" id="PS50801"/>
    </source>
</evidence>
<feature type="region of interest" description="Disordered" evidence="1">
    <location>
        <begin position="97"/>
        <end position="141"/>
    </location>
</feature>
<dbReference type="Gene3D" id="3.30.750.24">
    <property type="entry name" value="STAS domain"/>
    <property type="match status" value="1"/>
</dbReference>